<keyword evidence="2 4" id="KW-0863">Zinc-finger</keyword>
<evidence type="ECO:0000256" key="1">
    <source>
        <dbReference type="ARBA" id="ARBA00022723"/>
    </source>
</evidence>
<keyword evidence="3" id="KW-0862">Zinc</keyword>
<dbReference type="Pfam" id="PF03108">
    <property type="entry name" value="DBD_Tnp_Mut"/>
    <property type="match status" value="1"/>
</dbReference>
<dbReference type="InterPro" id="IPR004332">
    <property type="entry name" value="Transposase_MuDR"/>
</dbReference>
<sequence>MNLHKELSPEPLYTFDVDQRNGHEEYPDATTLQFESFLSRINSKNINMNIGEETDNVKDTIDEEDFHDSDYNISGEDDDFQEVIVVNKNVKGRGRPKITPGSINVPSSSAIVVPPQVVDTESDYVDSDEMLEEVGSEKEEDKLQEKVTYVEYNEEKHKDEPILELGMTFGNFTEFKQACMEWGIKNRRELKFYPNDTERVVCICKRKDCPFRIYASKLSQDDPTVQIKSINLTHKGGMVFDNPHMTPKYIARRYFEIFKVDPIWSINGIIATVRKDLNYTISYKKAWRAKDQALKWVVGDESLQYGKLLSYRAELLNSNPGSTVVIWRNEEKFQGFYVCFGALKEAFKSGCRPFISLDGCWLKGNFGGNLLSAVAIDPNDCIFPVAYAVIAQNESKETWSWFLEILSEDLEIRNSHHIAFMSDRQKGLIGAVKDLFPFAEHRSCVRHMYQNFRGKHKGKALKDLVWSAAIASNEITFKKCMEKIEQEDREARNWFNHPERPFQSWTRALFKTNIRCDMLLNNLCESFNKYILDARDKPIITMLEMIKNKLMKRLHSKRIWIEKYQDKICPKIVKKLNKISNEAVMFKPDYSGGPKVLVNGPGGPYVVDMMAKSCTCRRFELTGLPCPHAYISIIDNSEKVEDYVNPFYHIDTFKNVYSHYINPTNHEDHWPKILNGGLVFPPNVVKKKRGRKPKNRKKEPEELEKQKAAETTKKRARKKTENTKPQKLSKKGFVKGRCSICKEEGHNAKGHYNVLKRVVGTSSNQSPDQTLEQAENDDFWDYSKFYHPEM</sequence>
<evidence type="ECO:0000313" key="8">
    <source>
        <dbReference type="Proteomes" id="UP000826656"/>
    </source>
</evidence>
<proteinExistence type="predicted"/>
<protein>
    <recommendedName>
        <fullName evidence="6">SWIM-type domain-containing protein</fullName>
    </recommendedName>
</protein>
<dbReference type="InterPro" id="IPR006564">
    <property type="entry name" value="Znf_PMZ"/>
</dbReference>
<name>A0ABQ7UCZ5_SOLTU</name>
<dbReference type="PANTHER" id="PTHR31973:SF187">
    <property type="entry name" value="MUTATOR TRANSPOSASE MUDRA PROTEIN"/>
    <property type="match status" value="1"/>
</dbReference>
<reference evidence="7 8" key="1">
    <citation type="journal article" date="2021" name="bioRxiv">
        <title>Chromosome-scale and haplotype-resolved genome assembly of a tetraploid potato cultivar.</title>
        <authorList>
            <person name="Sun H."/>
            <person name="Jiao W.-B."/>
            <person name="Krause K."/>
            <person name="Campoy J.A."/>
            <person name="Goel M."/>
            <person name="Folz-Donahue K."/>
            <person name="Kukat C."/>
            <person name="Huettel B."/>
            <person name="Schneeberger K."/>
        </authorList>
    </citation>
    <scope>NUCLEOTIDE SEQUENCE [LARGE SCALE GENOMIC DNA]</scope>
    <source>
        <strain evidence="7">SolTubOtavaFocal</strain>
        <tissue evidence="7">Leaves</tissue>
    </source>
</reference>
<feature type="compositionally biased region" description="Basic and acidic residues" evidence="5">
    <location>
        <begin position="698"/>
        <end position="724"/>
    </location>
</feature>
<keyword evidence="1" id="KW-0479">Metal-binding</keyword>
<dbReference type="PANTHER" id="PTHR31973">
    <property type="entry name" value="POLYPROTEIN, PUTATIVE-RELATED"/>
    <property type="match status" value="1"/>
</dbReference>
<evidence type="ECO:0000313" key="7">
    <source>
        <dbReference type="EMBL" id="KAH0744742.1"/>
    </source>
</evidence>
<evidence type="ECO:0000259" key="6">
    <source>
        <dbReference type="PROSITE" id="PS50966"/>
    </source>
</evidence>
<dbReference type="Pfam" id="PF04434">
    <property type="entry name" value="SWIM"/>
    <property type="match status" value="1"/>
</dbReference>
<evidence type="ECO:0000256" key="2">
    <source>
        <dbReference type="ARBA" id="ARBA00022771"/>
    </source>
</evidence>
<comment type="caution">
    <text evidence="7">The sequence shown here is derived from an EMBL/GenBank/DDBJ whole genome shotgun (WGS) entry which is preliminary data.</text>
</comment>
<keyword evidence="8" id="KW-1185">Reference proteome</keyword>
<evidence type="ECO:0000256" key="5">
    <source>
        <dbReference type="SAM" id="MobiDB-lite"/>
    </source>
</evidence>
<dbReference type="InterPro" id="IPR018289">
    <property type="entry name" value="MULE_transposase_dom"/>
</dbReference>
<dbReference type="Pfam" id="PF10551">
    <property type="entry name" value="MULE"/>
    <property type="match status" value="1"/>
</dbReference>
<feature type="domain" description="SWIM-type" evidence="6">
    <location>
        <begin position="605"/>
        <end position="637"/>
    </location>
</feature>
<organism evidence="7 8">
    <name type="scientific">Solanum tuberosum</name>
    <name type="common">Potato</name>
    <dbReference type="NCBI Taxonomy" id="4113"/>
    <lineage>
        <taxon>Eukaryota</taxon>
        <taxon>Viridiplantae</taxon>
        <taxon>Streptophyta</taxon>
        <taxon>Embryophyta</taxon>
        <taxon>Tracheophyta</taxon>
        <taxon>Spermatophyta</taxon>
        <taxon>Magnoliopsida</taxon>
        <taxon>eudicotyledons</taxon>
        <taxon>Gunneridae</taxon>
        <taxon>Pentapetalae</taxon>
        <taxon>asterids</taxon>
        <taxon>lamiids</taxon>
        <taxon>Solanales</taxon>
        <taxon>Solanaceae</taxon>
        <taxon>Solanoideae</taxon>
        <taxon>Solaneae</taxon>
        <taxon>Solanum</taxon>
    </lineage>
</organism>
<evidence type="ECO:0000256" key="3">
    <source>
        <dbReference type="ARBA" id="ARBA00022833"/>
    </source>
</evidence>
<gene>
    <name evidence="7" type="ORF">KY290_032735</name>
</gene>
<feature type="region of interest" description="Disordered" evidence="5">
    <location>
        <begin position="684"/>
        <end position="730"/>
    </location>
</feature>
<dbReference type="Proteomes" id="UP000826656">
    <property type="component" value="Unassembled WGS sequence"/>
</dbReference>
<accession>A0ABQ7UCZ5</accession>
<dbReference type="PROSITE" id="PS50966">
    <property type="entry name" value="ZF_SWIM"/>
    <property type="match status" value="1"/>
</dbReference>
<evidence type="ECO:0000256" key="4">
    <source>
        <dbReference type="PROSITE-ProRule" id="PRU00325"/>
    </source>
</evidence>
<dbReference type="EMBL" id="JAIVGD010000023">
    <property type="protein sequence ID" value="KAH0744742.1"/>
    <property type="molecule type" value="Genomic_DNA"/>
</dbReference>
<dbReference type="InterPro" id="IPR007527">
    <property type="entry name" value="Znf_SWIM"/>
</dbReference>
<dbReference type="SMART" id="SM00575">
    <property type="entry name" value="ZnF_PMZ"/>
    <property type="match status" value="1"/>
</dbReference>
<feature type="compositionally biased region" description="Basic residues" evidence="5">
    <location>
        <begin position="685"/>
        <end position="697"/>
    </location>
</feature>